<evidence type="ECO:0000313" key="3">
    <source>
        <dbReference type="Proteomes" id="UP001139199"/>
    </source>
</evidence>
<comment type="caution">
    <text evidence="2">The sequence shown here is derived from an EMBL/GenBank/DDBJ whole genome shotgun (WGS) entry which is preliminary data.</text>
</comment>
<reference evidence="2" key="1">
    <citation type="submission" date="2021-10" db="EMBL/GenBank/DDBJ databases">
        <title>Tamlana sargassums sp. nov., and Tamlana laminarinivorans sp. nov., two new bacteria isolated from the brown alga.</title>
        <authorList>
            <person name="Li J."/>
        </authorList>
    </citation>
    <scope>NUCLEOTIDE SEQUENCE</scope>
    <source>
        <strain evidence="2">PT2-4</strain>
    </source>
</reference>
<keyword evidence="3" id="KW-1185">Reference proteome</keyword>
<sequence>MDKTLKQRNILTIKHLTFIGLIVILTTSCINKKIKDATYTYDYVDIEPEAGKNKGISSLIGDWKLDSVVFINDSTRGQKQIPFNTTIWSFSNKGEYTVKIQQNQYEISVVEDGVKRKTSLSAETPSSIMKGRYKHSNQELTTNILGGNTKYIIVKQSDEQLQLNSQRIQVPPISKADEGKFAEHYFTSIQNKK</sequence>
<protein>
    <recommendedName>
        <fullName evidence="4">Lipocalin-like protein</fullName>
    </recommendedName>
</protein>
<keyword evidence="1" id="KW-0812">Transmembrane</keyword>
<dbReference type="EMBL" id="JAJAPW010000008">
    <property type="protein sequence ID" value="MCB4800097.1"/>
    <property type="molecule type" value="Genomic_DNA"/>
</dbReference>
<keyword evidence="1" id="KW-0472">Membrane</keyword>
<organism evidence="2 3">
    <name type="scientific">Neotamlana laminarinivorans</name>
    <dbReference type="NCBI Taxonomy" id="2883124"/>
    <lineage>
        <taxon>Bacteria</taxon>
        <taxon>Pseudomonadati</taxon>
        <taxon>Bacteroidota</taxon>
        <taxon>Flavobacteriia</taxon>
        <taxon>Flavobacteriales</taxon>
        <taxon>Flavobacteriaceae</taxon>
        <taxon>Neotamlana</taxon>
    </lineage>
</organism>
<accession>A0A9X1L566</accession>
<dbReference type="PROSITE" id="PS51257">
    <property type="entry name" value="PROKAR_LIPOPROTEIN"/>
    <property type="match status" value="1"/>
</dbReference>
<evidence type="ECO:0008006" key="4">
    <source>
        <dbReference type="Google" id="ProtNLM"/>
    </source>
</evidence>
<feature type="transmembrane region" description="Helical" evidence="1">
    <location>
        <begin position="12"/>
        <end position="30"/>
    </location>
</feature>
<keyword evidence="1" id="KW-1133">Transmembrane helix</keyword>
<evidence type="ECO:0000313" key="2">
    <source>
        <dbReference type="EMBL" id="MCB4800097.1"/>
    </source>
</evidence>
<evidence type="ECO:0000256" key="1">
    <source>
        <dbReference type="SAM" id="Phobius"/>
    </source>
</evidence>
<gene>
    <name evidence="2" type="ORF">LG649_14685</name>
</gene>
<dbReference type="RefSeq" id="WP_226544575.1">
    <property type="nucleotide sequence ID" value="NZ_JAJAPW010000008.1"/>
</dbReference>
<dbReference type="Proteomes" id="UP001139199">
    <property type="component" value="Unassembled WGS sequence"/>
</dbReference>
<name>A0A9X1L566_9FLAO</name>
<dbReference type="AlphaFoldDB" id="A0A9X1L566"/>
<proteinExistence type="predicted"/>